<accession>A0A9P6QKA9</accession>
<feature type="compositionally biased region" description="Low complexity" evidence="1">
    <location>
        <begin position="14"/>
        <end position="23"/>
    </location>
</feature>
<reference evidence="2" key="1">
    <citation type="journal article" date="2020" name="Fungal Divers.">
        <title>Resolving the Mortierellaceae phylogeny through synthesis of multi-gene phylogenetics and phylogenomics.</title>
        <authorList>
            <person name="Vandepol N."/>
            <person name="Liber J."/>
            <person name="Desiro A."/>
            <person name="Na H."/>
            <person name="Kennedy M."/>
            <person name="Barry K."/>
            <person name="Grigoriev I.V."/>
            <person name="Miller A.N."/>
            <person name="O'Donnell K."/>
            <person name="Stajich J.E."/>
            <person name="Bonito G."/>
        </authorList>
    </citation>
    <scope>NUCLEOTIDE SEQUENCE</scope>
    <source>
        <strain evidence="2">NVP60</strain>
    </source>
</reference>
<feature type="non-terminal residue" evidence="2">
    <location>
        <position position="1"/>
    </location>
</feature>
<evidence type="ECO:0000256" key="1">
    <source>
        <dbReference type="SAM" id="MobiDB-lite"/>
    </source>
</evidence>
<keyword evidence="3" id="KW-1185">Reference proteome</keyword>
<dbReference type="Proteomes" id="UP000823405">
    <property type="component" value="Unassembled WGS sequence"/>
</dbReference>
<feature type="region of interest" description="Disordered" evidence="1">
    <location>
        <begin position="14"/>
        <end position="38"/>
    </location>
</feature>
<feature type="compositionally biased region" description="Basic and acidic residues" evidence="1">
    <location>
        <begin position="25"/>
        <end position="37"/>
    </location>
</feature>
<organism evidence="2 3">
    <name type="scientific">Linnemannia gamsii</name>
    <dbReference type="NCBI Taxonomy" id="64522"/>
    <lineage>
        <taxon>Eukaryota</taxon>
        <taxon>Fungi</taxon>
        <taxon>Fungi incertae sedis</taxon>
        <taxon>Mucoromycota</taxon>
        <taxon>Mortierellomycotina</taxon>
        <taxon>Mortierellomycetes</taxon>
        <taxon>Mortierellales</taxon>
        <taxon>Mortierellaceae</taxon>
        <taxon>Linnemannia</taxon>
    </lineage>
</organism>
<dbReference type="EMBL" id="JAAAIN010005274">
    <property type="protein sequence ID" value="KAG0275306.1"/>
    <property type="molecule type" value="Genomic_DNA"/>
</dbReference>
<name>A0A9P6QKA9_9FUNG</name>
<protein>
    <submittedName>
        <fullName evidence="2">Uncharacterized protein</fullName>
    </submittedName>
</protein>
<comment type="caution">
    <text evidence="2">The sequence shown here is derived from an EMBL/GenBank/DDBJ whole genome shotgun (WGS) entry which is preliminary data.</text>
</comment>
<sequence>ARLTTWIIVQALSGSDYNGNNGSNDDDHTSGDEHDTRQSLSSVELYLDGVSVILNGIGI</sequence>
<evidence type="ECO:0000313" key="2">
    <source>
        <dbReference type="EMBL" id="KAG0275306.1"/>
    </source>
</evidence>
<dbReference type="AlphaFoldDB" id="A0A9P6QKA9"/>
<evidence type="ECO:0000313" key="3">
    <source>
        <dbReference type="Proteomes" id="UP000823405"/>
    </source>
</evidence>
<proteinExistence type="predicted"/>
<gene>
    <name evidence="2" type="ORF">BGZ97_010325</name>
</gene>